<evidence type="ECO:0000256" key="1">
    <source>
        <dbReference type="SAM" id="Phobius"/>
    </source>
</evidence>
<feature type="transmembrane region" description="Helical" evidence="1">
    <location>
        <begin position="77"/>
        <end position="95"/>
    </location>
</feature>
<gene>
    <name evidence="2" type="ORF">MNOR_LOCUS41341</name>
</gene>
<name>A0AAV2SWN0_MEGNR</name>
<comment type="caution">
    <text evidence="2">The sequence shown here is derived from an EMBL/GenBank/DDBJ whole genome shotgun (WGS) entry which is preliminary data.</text>
</comment>
<accession>A0AAV2SWN0</accession>
<keyword evidence="3" id="KW-1185">Reference proteome</keyword>
<protein>
    <submittedName>
        <fullName evidence="2">Uncharacterized protein</fullName>
    </submittedName>
</protein>
<evidence type="ECO:0000313" key="3">
    <source>
        <dbReference type="Proteomes" id="UP001497623"/>
    </source>
</evidence>
<reference evidence="2 3" key="1">
    <citation type="submission" date="2024-05" db="EMBL/GenBank/DDBJ databases">
        <authorList>
            <person name="Wallberg A."/>
        </authorList>
    </citation>
    <scope>NUCLEOTIDE SEQUENCE [LARGE SCALE GENOMIC DNA]</scope>
</reference>
<proteinExistence type="predicted"/>
<evidence type="ECO:0000313" key="2">
    <source>
        <dbReference type="EMBL" id="CAL4247905.1"/>
    </source>
</evidence>
<dbReference type="Proteomes" id="UP001497623">
    <property type="component" value="Unassembled WGS sequence"/>
</dbReference>
<dbReference type="EMBL" id="CAXKWB010149109">
    <property type="protein sequence ID" value="CAL4247905.1"/>
    <property type="molecule type" value="Genomic_DNA"/>
</dbReference>
<sequence length="121" mass="12345">MVEEAQVVVEMEVGESVDPSTFGLEVEEAAAMVAVEVVDSEVAAVADMVVAAAVAATVAEVVDMAVAAAVVDLGVDSVVAAVVVMAAVLEALVVATENKFLEYKMTSDRSAQGVDVMNKSI</sequence>
<keyword evidence="1" id="KW-1133">Transmembrane helix</keyword>
<dbReference type="AlphaFoldDB" id="A0AAV2SWN0"/>
<keyword evidence="1" id="KW-0472">Membrane</keyword>
<organism evidence="2 3">
    <name type="scientific">Meganyctiphanes norvegica</name>
    <name type="common">Northern krill</name>
    <name type="synonym">Thysanopoda norvegica</name>
    <dbReference type="NCBI Taxonomy" id="48144"/>
    <lineage>
        <taxon>Eukaryota</taxon>
        <taxon>Metazoa</taxon>
        <taxon>Ecdysozoa</taxon>
        <taxon>Arthropoda</taxon>
        <taxon>Crustacea</taxon>
        <taxon>Multicrustacea</taxon>
        <taxon>Malacostraca</taxon>
        <taxon>Eumalacostraca</taxon>
        <taxon>Eucarida</taxon>
        <taxon>Euphausiacea</taxon>
        <taxon>Euphausiidae</taxon>
        <taxon>Meganyctiphanes</taxon>
    </lineage>
</organism>
<keyword evidence="1" id="KW-0812">Transmembrane</keyword>
<feature type="non-terminal residue" evidence="2">
    <location>
        <position position="121"/>
    </location>
</feature>